<proteinExistence type="predicted"/>
<dbReference type="InterPro" id="IPR010869">
    <property type="entry name" value="DUF1501"/>
</dbReference>
<dbReference type="PROSITE" id="PS51318">
    <property type="entry name" value="TAT"/>
    <property type="match status" value="1"/>
</dbReference>
<gene>
    <name evidence="1" type="ORF">GCM10007392_13570</name>
</gene>
<dbReference type="EMBL" id="BMXR01000003">
    <property type="protein sequence ID" value="GGX47979.1"/>
    <property type="molecule type" value="Genomic_DNA"/>
</dbReference>
<reference evidence="1" key="2">
    <citation type="submission" date="2020-09" db="EMBL/GenBank/DDBJ databases">
        <authorList>
            <person name="Sun Q."/>
            <person name="Kim S."/>
        </authorList>
    </citation>
    <scope>NUCLEOTIDE SEQUENCE</scope>
    <source>
        <strain evidence="1">KCTC 22169</strain>
    </source>
</reference>
<evidence type="ECO:0000313" key="2">
    <source>
        <dbReference type="Proteomes" id="UP000626148"/>
    </source>
</evidence>
<protein>
    <recommendedName>
        <fullName evidence="3">DUF1501 domain-containing protein</fullName>
    </recommendedName>
</protein>
<organism evidence="1 2">
    <name type="scientific">Saccharospirillum salsuginis</name>
    <dbReference type="NCBI Taxonomy" id="418750"/>
    <lineage>
        <taxon>Bacteria</taxon>
        <taxon>Pseudomonadati</taxon>
        <taxon>Pseudomonadota</taxon>
        <taxon>Gammaproteobacteria</taxon>
        <taxon>Oceanospirillales</taxon>
        <taxon>Saccharospirillaceae</taxon>
        <taxon>Saccharospirillum</taxon>
    </lineage>
</organism>
<evidence type="ECO:0000313" key="1">
    <source>
        <dbReference type="EMBL" id="GGX47979.1"/>
    </source>
</evidence>
<dbReference type="InterPro" id="IPR006311">
    <property type="entry name" value="TAT_signal"/>
</dbReference>
<name>A0A918N7N3_9GAMM</name>
<dbReference type="RefSeq" id="WP_189607758.1">
    <property type="nucleotide sequence ID" value="NZ_BMXR01000003.1"/>
</dbReference>
<keyword evidence="2" id="KW-1185">Reference proteome</keyword>
<sequence>MQRRDLLKAMIAAGLLPTAAGFGRPARAESTRYEGPIYFTVFAEGGWDVTSLCDPKAGTRQNPNTGESVWINTWAEQGGTVQTSNSGLNYAPFADNARLFDTLGDRMLVINGIDAQTNAHSAGVRHTFSGRFADGYPALTALAAAQHGQGLPLAFLSNGGYRETAGLTQFTLMQDPNALRDLIDPNRFHPSWIDTRFHRADSLDLIEQARQARMDRLQARTALTRRLTQAAGFLESSRAGRDQLAALNDYMPEELAPTTDVDGNWHPLLRQIQLALVSAAAGLTVSADLVQWGFDTHATHDVDQGRALTQLTDGLVYLWEEAARMDQQFGTNLVGRLRVVVASDFGRTPWYNDGEGKDHWPLGSAILMRDGGFSTNRVGGTTDAFESLGLNSDLSLNPDPNDSSAGIILPAHLQQLLRYWAGVEEFNADFPLETGGLDLRTLV</sequence>
<dbReference type="Pfam" id="PF07394">
    <property type="entry name" value="DUF1501"/>
    <property type="match status" value="1"/>
</dbReference>
<reference evidence="1" key="1">
    <citation type="journal article" date="2014" name="Int. J. Syst. Evol. Microbiol.">
        <title>Complete genome sequence of Corynebacterium casei LMG S-19264T (=DSM 44701T), isolated from a smear-ripened cheese.</title>
        <authorList>
            <consortium name="US DOE Joint Genome Institute (JGI-PGF)"/>
            <person name="Walter F."/>
            <person name="Albersmeier A."/>
            <person name="Kalinowski J."/>
            <person name="Ruckert C."/>
        </authorList>
    </citation>
    <scope>NUCLEOTIDE SEQUENCE</scope>
    <source>
        <strain evidence="1">KCTC 22169</strain>
    </source>
</reference>
<comment type="caution">
    <text evidence="1">The sequence shown here is derived from an EMBL/GenBank/DDBJ whole genome shotgun (WGS) entry which is preliminary data.</text>
</comment>
<evidence type="ECO:0008006" key="3">
    <source>
        <dbReference type="Google" id="ProtNLM"/>
    </source>
</evidence>
<dbReference type="AlphaFoldDB" id="A0A918N7N3"/>
<accession>A0A918N7N3</accession>
<dbReference type="Proteomes" id="UP000626148">
    <property type="component" value="Unassembled WGS sequence"/>
</dbReference>